<dbReference type="Proteomes" id="UP000001887">
    <property type="component" value="Chromosome"/>
</dbReference>
<dbReference type="HOGENOM" id="CLU_1833342_0_0_0"/>
<dbReference type="AlphaFoldDB" id="D2R778"/>
<accession>D2R778</accession>
<reference evidence="2 3" key="1">
    <citation type="journal article" date="2009" name="Stand. Genomic Sci.">
        <title>Complete genome sequence of Pirellula staleyi type strain (ATCC 27377).</title>
        <authorList>
            <person name="Clum A."/>
            <person name="Tindall B.J."/>
            <person name="Sikorski J."/>
            <person name="Ivanova N."/>
            <person name="Mavrommatis K."/>
            <person name="Lucas S."/>
            <person name="Glavina del Rio T."/>
            <person name="Nolan M."/>
            <person name="Chen F."/>
            <person name="Tice H."/>
            <person name="Pitluck S."/>
            <person name="Cheng J.F."/>
            <person name="Chertkov O."/>
            <person name="Brettin T."/>
            <person name="Han C."/>
            <person name="Detter J.C."/>
            <person name="Kuske C."/>
            <person name="Bruce D."/>
            <person name="Goodwin L."/>
            <person name="Ovchinikova G."/>
            <person name="Pati A."/>
            <person name="Mikhailova N."/>
            <person name="Chen A."/>
            <person name="Palaniappan K."/>
            <person name="Land M."/>
            <person name="Hauser L."/>
            <person name="Chang Y.J."/>
            <person name="Jeffries C.D."/>
            <person name="Chain P."/>
            <person name="Rohde M."/>
            <person name="Goker M."/>
            <person name="Bristow J."/>
            <person name="Eisen J.A."/>
            <person name="Markowitz V."/>
            <person name="Hugenholtz P."/>
            <person name="Kyrpides N.C."/>
            <person name="Klenk H.P."/>
            <person name="Lapidus A."/>
        </authorList>
    </citation>
    <scope>NUCLEOTIDE SEQUENCE [LARGE SCALE GENOMIC DNA]</scope>
    <source>
        <strain evidence="3">ATCC 27377 / DSM 6068 / ICPB 4128</strain>
    </source>
</reference>
<organism evidence="2 3">
    <name type="scientific">Pirellula staleyi (strain ATCC 27377 / DSM 6068 / ICPB 4128)</name>
    <name type="common">Pirella staleyi</name>
    <dbReference type="NCBI Taxonomy" id="530564"/>
    <lineage>
        <taxon>Bacteria</taxon>
        <taxon>Pseudomonadati</taxon>
        <taxon>Planctomycetota</taxon>
        <taxon>Planctomycetia</taxon>
        <taxon>Pirellulales</taxon>
        <taxon>Pirellulaceae</taxon>
        <taxon>Pirellula</taxon>
    </lineage>
</organism>
<name>D2R778_PIRSD</name>
<protein>
    <submittedName>
        <fullName evidence="2">Uncharacterized protein</fullName>
    </submittedName>
</protein>
<keyword evidence="1" id="KW-0812">Transmembrane</keyword>
<evidence type="ECO:0000313" key="3">
    <source>
        <dbReference type="Proteomes" id="UP000001887"/>
    </source>
</evidence>
<sequence>MLTNGRFKLQHLLLLTALVAVQLTSRHLVFSSKSLEVACYFPPLQAVALAIYFQLTSSESRLLSRAKLGFLAGGILTAISATILGIEVLETFRRSYPEYWQWSRDWLSLAWIIATELATGGFLGALLFTPPLAHWCTDKR</sequence>
<gene>
    <name evidence="2" type="ordered locus">Psta_0889</name>
</gene>
<dbReference type="KEGG" id="psl:Psta_0889"/>
<evidence type="ECO:0000313" key="2">
    <source>
        <dbReference type="EMBL" id="ADB15574.1"/>
    </source>
</evidence>
<keyword evidence="1" id="KW-0472">Membrane</keyword>
<feature type="transmembrane region" description="Helical" evidence="1">
    <location>
        <begin position="68"/>
        <end position="89"/>
    </location>
</feature>
<evidence type="ECO:0000256" key="1">
    <source>
        <dbReference type="SAM" id="Phobius"/>
    </source>
</evidence>
<keyword evidence="1" id="KW-1133">Transmembrane helix</keyword>
<proteinExistence type="predicted"/>
<keyword evidence="3" id="KW-1185">Reference proteome</keyword>
<dbReference type="EMBL" id="CP001848">
    <property type="protein sequence ID" value="ADB15574.1"/>
    <property type="molecule type" value="Genomic_DNA"/>
</dbReference>
<feature type="transmembrane region" description="Helical" evidence="1">
    <location>
        <begin position="109"/>
        <end position="133"/>
    </location>
</feature>